<evidence type="ECO:0008006" key="3">
    <source>
        <dbReference type="Google" id="ProtNLM"/>
    </source>
</evidence>
<gene>
    <name evidence="2" type="ORF">ABLG96_21370</name>
</gene>
<proteinExistence type="predicted"/>
<evidence type="ECO:0000256" key="1">
    <source>
        <dbReference type="SAM" id="Phobius"/>
    </source>
</evidence>
<reference evidence="2" key="1">
    <citation type="submission" date="2024-05" db="EMBL/GenBank/DDBJ databases">
        <authorList>
            <person name="Cai S.Y."/>
            <person name="Jin L.M."/>
            <person name="Li H.R."/>
        </authorList>
    </citation>
    <scope>NUCLEOTIDE SEQUENCE</scope>
    <source>
        <strain evidence="2">A5-74</strain>
    </source>
</reference>
<sequence>MSAPTAVIAPSGIDGRAPRGAWWLAFRLQRNTLLIGLGVMAVMAGLVLWHRSAVMSLYATNGIVDPTACRAPNGMERTMSTECVALVQLQSELTARWEQLRAVWLLLPGLIGAATGAALFSREFERRSQVFALTQSIGMLRWLGTKVVVGFVPMLAASIGVGFLFELTANAYGAASWTPLEAPFFSDFGFVPGAVLMVSFAFGVAVSTLLRQSLGAVLVSLVAALGLLWVLVFGYQYLGPAERHTTTAITESMFVPPNRSVFIESGFLDASGRELTVTYECGSYGGEVSAAEYDRHFTGCFSGQGVTQKFVDYLPLSARAPLTWTVSGISAALSAMFLAIGYALLRRRAS</sequence>
<feature type="transmembrane region" description="Helical" evidence="1">
    <location>
        <begin position="185"/>
        <end position="210"/>
    </location>
</feature>
<feature type="transmembrane region" description="Helical" evidence="1">
    <location>
        <begin position="102"/>
        <end position="121"/>
    </location>
</feature>
<feature type="transmembrane region" description="Helical" evidence="1">
    <location>
        <begin position="142"/>
        <end position="165"/>
    </location>
</feature>
<keyword evidence="1" id="KW-0472">Membrane</keyword>
<keyword evidence="1" id="KW-0812">Transmembrane</keyword>
<feature type="transmembrane region" description="Helical" evidence="1">
    <location>
        <begin position="32"/>
        <end position="50"/>
    </location>
</feature>
<feature type="transmembrane region" description="Helical" evidence="1">
    <location>
        <begin position="322"/>
        <end position="345"/>
    </location>
</feature>
<keyword evidence="1" id="KW-1133">Transmembrane helix</keyword>
<feature type="transmembrane region" description="Helical" evidence="1">
    <location>
        <begin position="217"/>
        <end position="238"/>
    </location>
</feature>
<dbReference type="AlphaFoldDB" id="A0AAU8DNH5"/>
<protein>
    <recommendedName>
        <fullName evidence="3">ABC transporter permease</fullName>
    </recommendedName>
</protein>
<dbReference type="EMBL" id="CP159218">
    <property type="protein sequence ID" value="XCG63700.1"/>
    <property type="molecule type" value="Genomic_DNA"/>
</dbReference>
<organism evidence="2">
    <name type="scientific">Nakamurella sp. A5-74</name>
    <dbReference type="NCBI Taxonomy" id="3158264"/>
    <lineage>
        <taxon>Bacteria</taxon>
        <taxon>Bacillati</taxon>
        <taxon>Actinomycetota</taxon>
        <taxon>Actinomycetes</taxon>
        <taxon>Nakamurellales</taxon>
        <taxon>Nakamurellaceae</taxon>
        <taxon>Nakamurella</taxon>
    </lineage>
</organism>
<accession>A0AAU8DNH5</accession>
<evidence type="ECO:0000313" key="2">
    <source>
        <dbReference type="EMBL" id="XCG63700.1"/>
    </source>
</evidence>
<dbReference type="RefSeq" id="WP_353649315.1">
    <property type="nucleotide sequence ID" value="NZ_CP159218.1"/>
</dbReference>
<name>A0AAU8DNH5_9ACTN</name>